<evidence type="ECO:0000313" key="2">
    <source>
        <dbReference type="Proteomes" id="UP000076400"/>
    </source>
</evidence>
<sequence>MNRLNTTDNLLDLTWDEYVIEVEDNYLIETGDDIDEGDYADIVHAYDRGMSPIGCVIALIEGQRRAGRPLAA</sequence>
<name>A0A154WG06_9PROT</name>
<reference evidence="1 2" key="1">
    <citation type="submission" date="2015-12" db="EMBL/GenBank/DDBJ databases">
        <title>Genome sequence of Oceanibaculum pacificum MCCC 1A02656.</title>
        <authorList>
            <person name="Lu L."/>
            <person name="Lai Q."/>
            <person name="Shao Z."/>
            <person name="Qian P."/>
        </authorList>
    </citation>
    <scope>NUCLEOTIDE SEQUENCE [LARGE SCALE GENOMIC DNA]</scope>
    <source>
        <strain evidence="1 2">MCCC 1A02656</strain>
    </source>
</reference>
<proteinExistence type="predicted"/>
<organism evidence="1 2">
    <name type="scientific">Oceanibaculum pacificum</name>
    <dbReference type="NCBI Taxonomy" id="580166"/>
    <lineage>
        <taxon>Bacteria</taxon>
        <taxon>Pseudomonadati</taxon>
        <taxon>Pseudomonadota</taxon>
        <taxon>Alphaproteobacteria</taxon>
        <taxon>Rhodospirillales</taxon>
        <taxon>Oceanibaculaceae</taxon>
        <taxon>Oceanibaculum</taxon>
    </lineage>
</organism>
<dbReference type="EMBL" id="LPXN01000024">
    <property type="protein sequence ID" value="KZD12448.1"/>
    <property type="molecule type" value="Genomic_DNA"/>
</dbReference>
<protein>
    <submittedName>
        <fullName evidence="1">Uncharacterized protein</fullName>
    </submittedName>
</protein>
<dbReference type="RefSeq" id="WP_067552266.1">
    <property type="nucleotide sequence ID" value="NZ_LPXN01000024.1"/>
</dbReference>
<comment type="caution">
    <text evidence="1">The sequence shown here is derived from an EMBL/GenBank/DDBJ whole genome shotgun (WGS) entry which is preliminary data.</text>
</comment>
<gene>
    <name evidence="1" type="ORF">AUP43_04660</name>
</gene>
<dbReference type="Proteomes" id="UP000076400">
    <property type="component" value="Unassembled WGS sequence"/>
</dbReference>
<accession>A0A154WG06</accession>
<evidence type="ECO:0000313" key="1">
    <source>
        <dbReference type="EMBL" id="KZD12448.1"/>
    </source>
</evidence>
<dbReference type="AlphaFoldDB" id="A0A154WG06"/>
<keyword evidence="2" id="KW-1185">Reference proteome</keyword>